<dbReference type="GO" id="GO:0019464">
    <property type="term" value="P:glycine decarboxylation via glycine cleavage system"/>
    <property type="evidence" value="ECO:0007669"/>
    <property type="project" value="UniProtKB-UniRule"/>
</dbReference>
<name>A0A101FHT2_9THEO</name>
<comment type="similarity">
    <text evidence="1 3">Belongs to the GcvH family.</text>
</comment>
<dbReference type="InterPro" id="IPR033753">
    <property type="entry name" value="GCV_H/Fam206"/>
</dbReference>
<comment type="caution">
    <text evidence="6">The sequence shown here is derived from an EMBL/GenBank/DDBJ whole genome shotgun (WGS) entry which is preliminary data.</text>
</comment>
<dbReference type="HAMAP" id="MF_00272">
    <property type="entry name" value="GcvH"/>
    <property type="match status" value="1"/>
</dbReference>
<feature type="modified residue" description="N6-lipoyllysine" evidence="3 4">
    <location>
        <position position="67"/>
    </location>
</feature>
<dbReference type="NCBIfam" id="TIGR00527">
    <property type="entry name" value="gcvH"/>
    <property type="match status" value="1"/>
</dbReference>
<dbReference type="InterPro" id="IPR000089">
    <property type="entry name" value="Biotin_lipoyl"/>
</dbReference>
<dbReference type="InterPro" id="IPR003016">
    <property type="entry name" value="2-oxoA_DH_lipoyl-BS"/>
</dbReference>
<organism evidence="6 7">
    <name type="scientific">Thermacetogenium phaeum</name>
    <dbReference type="NCBI Taxonomy" id="85874"/>
    <lineage>
        <taxon>Bacteria</taxon>
        <taxon>Bacillati</taxon>
        <taxon>Bacillota</taxon>
        <taxon>Clostridia</taxon>
        <taxon>Thermoanaerobacterales</taxon>
        <taxon>Thermoanaerobacteraceae</taxon>
        <taxon>Thermacetogenium</taxon>
    </lineage>
</organism>
<dbReference type="SUPFAM" id="SSF51230">
    <property type="entry name" value="Single hybrid motif"/>
    <property type="match status" value="1"/>
</dbReference>
<dbReference type="PROSITE" id="PS00189">
    <property type="entry name" value="LIPOYL"/>
    <property type="match status" value="1"/>
</dbReference>
<comment type="function">
    <text evidence="3">The glycine cleavage system catalyzes the degradation of glycine. The H protein shuttles the methylamine group of glycine from the P protein to the T protein.</text>
</comment>
<dbReference type="PANTHER" id="PTHR11715:SF3">
    <property type="entry name" value="GLYCINE CLEAVAGE SYSTEM H PROTEIN-RELATED"/>
    <property type="match status" value="1"/>
</dbReference>
<dbReference type="Proteomes" id="UP000053326">
    <property type="component" value="Unassembled WGS sequence"/>
</dbReference>
<dbReference type="PROSITE" id="PS50968">
    <property type="entry name" value="BIOTINYL_LIPOYL"/>
    <property type="match status" value="1"/>
</dbReference>
<dbReference type="InterPro" id="IPR017453">
    <property type="entry name" value="GCV_H_sub"/>
</dbReference>
<evidence type="ECO:0000256" key="4">
    <source>
        <dbReference type="PIRSR" id="PIRSR617453-50"/>
    </source>
</evidence>
<dbReference type="Pfam" id="PF01597">
    <property type="entry name" value="GCV_H"/>
    <property type="match status" value="1"/>
</dbReference>
<dbReference type="Gene3D" id="2.40.50.100">
    <property type="match status" value="1"/>
</dbReference>
<comment type="cofactor">
    <cofactor evidence="3">
        <name>(R)-lipoate</name>
        <dbReference type="ChEBI" id="CHEBI:83088"/>
    </cofactor>
    <text evidence="3">Binds 1 lipoyl cofactor covalently.</text>
</comment>
<dbReference type="InterPro" id="IPR002930">
    <property type="entry name" value="GCV_H"/>
</dbReference>
<proteinExistence type="inferred from homology"/>
<dbReference type="InterPro" id="IPR011053">
    <property type="entry name" value="Single_hybrid_motif"/>
</dbReference>
<evidence type="ECO:0000259" key="5">
    <source>
        <dbReference type="PROSITE" id="PS50968"/>
    </source>
</evidence>
<dbReference type="GO" id="GO:0005737">
    <property type="term" value="C:cytoplasm"/>
    <property type="evidence" value="ECO:0007669"/>
    <property type="project" value="TreeGrafter"/>
</dbReference>
<accession>A0A101FHT2</accession>
<evidence type="ECO:0000313" key="6">
    <source>
        <dbReference type="EMBL" id="KUK37261.1"/>
    </source>
</evidence>
<dbReference type="NCBIfam" id="NF002270">
    <property type="entry name" value="PRK01202.1"/>
    <property type="match status" value="1"/>
</dbReference>
<dbReference type="GO" id="GO:0005960">
    <property type="term" value="C:glycine cleavage complex"/>
    <property type="evidence" value="ECO:0007669"/>
    <property type="project" value="InterPro"/>
</dbReference>
<comment type="subunit">
    <text evidence="3">The glycine cleavage system is composed of four proteins: P, T, L and H.</text>
</comment>
<reference evidence="7" key="1">
    <citation type="journal article" date="2015" name="MBio">
        <title>Genome-Resolved Metagenomic Analysis Reveals Roles for Candidate Phyla and Other Microbial Community Members in Biogeochemical Transformations in Oil Reservoirs.</title>
        <authorList>
            <person name="Hu P."/>
            <person name="Tom L."/>
            <person name="Singh A."/>
            <person name="Thomas B.C."/>
            <person name="Baker B.J."/>
            <person name="Piceno Y.M."/>
            <person name="Andersen G.L."/>
            <person name="Banfield J.F."/>
        </authorList>
    </citation>
    <scope>NUCLEOTIDE SEQUENCE [LARGE SCALE GENOMIC DNA]</scope>
</reference>
<evidence type="ECO:0000256" key="2">
    <source>
        <dbReference type="ARBA" id="ARBA00022823"/>
    </source>
</evidence>
<gene>
    <name evidence="3" type="primary">gcvH</name>
    <name evidence="6" type="ORF">XD66_0038</name>
</gene>
<evidence type="ECO:0000256" key="3">
    <source>
        <dbReference type="HAMAP-Rule" id="MF_00272"/>
    </source>
</evidence>
<protein>
    <recommendedName>
        <fullName evidence="3">Glycine cleavage system H protein</fullName>
    </recommendedName>
</protein>
<keyword evidence="2 3" id="KW-0450">Lipoyl</keyword>
<evidence type="ECO:0000256" key="1">
    <source>
        <dbReference type="ARBA" id="ARBA00009249"/>
    </source>
</evidence>
<evidence type="ECO:0000313" key="7">
    <source>
        <dbReference type="Proteomes" id="UP000053326"/>
    </source>
</evidence>
<dbReference type="PANTHER" id="PTHR11715">
    <property type="entry name" value="GLYCINE CLEAVAGE SYSTEM H PROTEIN"/>
    <property type="match status" value="1"/>
</dbReference>
<dbReference type="EMBL" id="LGFO01000002">
    <property type="protein sequence ID" value="KUK37261.1"/>
    <property type="molecule type" value="Genomic_DNA"/>
</dbReference>
<dbReference type="GO" id="GO:0009249">
    <property type="term" value="P:protein lipoylation"/>
    <property type="evidence" value="ECO:0007669"/>
    <property type="project" value="TreeGrafter"/>
</dbReference>
<dbReference type="CDD" id="cd06848">
    <property type="entry name" value="GCS_H"/>
    <property type="match status" value="1"/>
</dbReference>
<feature type="domain" description="Lipoyl-binding" evidence="5">
    <location>
        <begin position="26"/>
        <end position="108"/>
    </location>
</feature>
<sequence length="142" mass="15997">MGEQWLVPEDLLYDRNNYWVKVNGNEAVIGLTHYGQSTTGDVIYLELPPVGTIVRRGESFGSIESGKWVGKLILPVTGEITETNSKATTSPGEVNRAPYTTGWLMKVRLQDPSELESLMTPEAYREWIRQQERLEVEEGVTP</sequence>
<dbReference type="AlphaFoldDB" id="A0A101FHT2"/>